<dbReference type="GO" id="GO:0005743">
    <property type="term" value="C:mitochondrial inner membrane"/>
    <property type="evidence" value="ECO:0007669"/>
    <property type="project" value="UniProtKB-SubCell"/>
</dbReference>
<evidence type="ECO:0000256" key="2">
    <source>
        <dbReference type="ARBA" id="ARBA00007012"/>
    </source>
</evidence>
<keyword evidence="14 17" id="KW-0496">Mitochondrion</keyword>
<comment type="similarity">
    <text evidence="2 17">Belongs to the complex I subunit 2 family.</text>
</comment>
<evidence type="ECO:0000256" key="12">
    <source>
        <dbReference type="ARBA" id="ARBA00023027"/>
    </source>
</evidence>
<evidence type="ECO:0000256" key="5">
    <source>
        <dbReference type="ARBA" id="ARBA00022448"/>
    </source>
</evidence>
<evidence type="ECO:0000256" key="9">
    <source>
        <dbReference type="ARBA" id="ARBA00022967"/>
    </source>
</evidence>
<keyword evidence="7 17" id="KW-0812">Transmembrane</keyword>
<feature type="transmembrane region" description="Helical" evidence="17">
    <location>
        <begin position="58"/>
        <end position="76"/>
    </location>
</feature>
<keyword evidence="8 17" id="KW-0999">Mitochondrion inner membrane</keyword>
<dbReference type="PANTHER" id="PTHR46552:SF1">
    <property type="entry name" value="NADH-UBIQUINONE OXIDOREDUCTASE CHAIN 2"/>
    <property type="match status" value="1"/>
</dbReference>
<evidence type="ECO:0000256" key="17">
    <source>
        <dbReference type="RuleBase" id="RU003403"/>
    </source>
</evidence>
<evidence type="ECO:0000259" key="18">
    <source>
        <dbReference type="Pfam" id="PF00361"/>
    </source>
</evidence>
<keyword evidence="11 17" id="KW-1133">Transmembrane helix</keyword>
<keyword evidence="5" id="KW-0813">Transport</keyword>
<dbReference type="Pfam" id="PF00361">
    <property type="entry name" value="Proton_antipo_M"/>
    <property type="match status" value="1"/>
</dbReference>
<keyword evidence="9 17" id="KW-1278">Translocase</keyword>
<evidence type="ECO:0000256" key="3">
    <source>
        <dbReference type="ARBA" id="ARBA00012944"/>
    </source>
</evidence>
<evidence type="ECO:0000256" key="1">
    <source>
        <dbReference type="ARBA" id="ARBA00004448"/>
    </source>
</evidence>
<dbReference type="InterPro" id="IPR050175">
    <property type="entry name" value="Complex_I_Subunit_2"/>
</dbReference>
<dbReference type="PRINTS" id="PR01436">
    <property type="entry name" value="NADHDHGNASE2"/>
</dbReference>
<comment type="subcellular location">
    <subcellularLocation>
        <location evidence="1 17">Mitochondrion inner membrane</location>
        <topology evidence="1 17">Multi-pass membrane protein</topology>
    </subcellularLocation>
</comment>
<keyword evidence="13 17" id="KW-0830">Ubiquinone</keyword>
<dbReference type="EMBL" id="MN528026">
    <property type="protein sequence ID" value="QID02648.1"/>
    <property type="molecule type" value="Genomic_DNA"/>
</dbReference>
<evidence type="ECO:0000256" key="15">
    <source>
        <dbReference type="ARBA" id="ARBA00023136"/>
    </source>
</evidence>
<evidence type="ECO:0000256" key="16">
    <source>
        <dbReference type="ARBA" id="ARBA00049551"/>
    </source>
</evidence>
<dbReference type="PANTHER" id="PTHR46552">
    <property type="entry name" value="NADH-UBIQUINONE OXIDOREDUCTASE CHAIN 2"/>
    <property type="match status" value="1"/>
</dbReference>
<feature type="transmembrane region" description="Helical" evidence="17">
    <location>
        <begin position="6"/>
        <end position="37"/>
    </location>
</feature>
<feature type="transmembrane region" description="Helical" evidence="17">
    <location>
        <begin position="110"/>
        <end position="130"/>
    </location>
</feature>
<sequence>MVMPSFVIFVLISLMGTFFVVFSSGILGLWISLEVGFFGFIPVLNGKTVGENEAASKYFVVQGVGSGLMLVSFLLINSTAWLSFSLLLTDFFFYFCLLLGFMIKLGVFPFHFWFPGVMGGASWFSCFWLSVTQKVGPFWGISGLGLTSWVLESALFFLIMTSVVGGFGGLAQTQFRPLLAYSSLGQTGWMGLVCLLSLKVFVLYMILYSVLLSGLLSVLHMINSYSIYNVPGSLSSKGVFFWLFSGGFFVSLSGIPPFAGCALKLAGIMTIIGSYPLYLTVLIMTSMVSLYFYLSMFISSVICLSDSKYNFYTSFLPTSGVLLPTSLNCFI</sequence>
<keyword evidence="10 17" id="KW-0249">Electron transport</keyword>
<feature type="transmembrane region" description="Helical" evidence="17">
    <location>
        <begin position="239"/>
        <end position="263"/>
    </location>
</feature>
<evidence type="ECO:0000256" key="8">
    <source>
        <dbReference type="ARBA" id="ARBA00022792"/>
    </source>
</evidence>
<comment type="function">
    <text evidence="17">Core subunit of the mitochondrial membrane respiratory chain NADH dehydrogenase (Complex I) which catalyzes electron transfer from NADH through the respiratory chain, using ubiquinone as an electron acceptor. Essential for the catalytic activity and assembly of complex I.</text>
</comment>
<keyword evidence="12 17" id="KW-0520">NAD</keyword>
<organism evidence="19">
    <name type="scientific">Scrobicularia plana</name>
    <dbReference type="NCBI Taxonomy" id="665965"/>
    <lineage>
        <taxon>Eukaryota</taxon>
        <taxon>Metazoa</taxon>
        <taxon>Spiralia</taxon>
        <taxon>Lophotrochozoa</taxon>
        <taxon>Mollusca</taxon>
        <taxon>Bivalvia</taxon>
        <taxon>Autobranchia</taxon>
        <taxon>Heteroconchia</taxon>
        <taxon>Euheterodonta</taxon>
        <taxon>Imparidentia</taxon>
        <taxon>Neoheterodontei</taxon>
        <taxon>Cardiida</taxon>
        <taxon>Tellinoidea</taxon>
        <taxon>Scrobiculariidae</taxon>
        <taxon>Scrobicularia</taxon>
    </lineage>
</organism>
<evidence type="ECO:0000256" key="11">
    <source>
        <dbReference type="ARBA" id="ARBA00022989"/>
    </source>
</evidence>
<proteinExistence type="inferred from homology"/>
<geneLocation type="mitochondrion" evidence="19"/>
<evidence type="ECO:0000256" key="13">
    <source>
        <dbReference type="ARBA" id="ARBA00023075"/>
    </source>
</evidence>
<evidence type="ECO:0000256" key="4">
    <source>
        <dbReference type="ARBA" id="ARBA00021008"/>
    </source>
</evidence>
<dbReference type="AlphaFoldDB" id="A0A6H2U253"/>
<feature type="transmembrane region" description="Helical" evidence="17">
    <location>
        <begin position="275"/>
        <end position="294"/>
    </location>
</feature>
<dbReference type="GO" id="GO:0008137">
    <property type="term" value="F:NADH dehydrogenase (ubiquinone) activity"/>
    <property type="evidence" value="ECO:0007669"/>
    <property type="project" value="UniProtKB-EC"/>
</dbReference>
<name>A0A6H2U253_9BIVA</name>
<feature type="domain" description="NADH:quinone oxidoreductase/Mrp antiporter transmembrane" evidence="18">
    <location>
        <begin position="26"/>
        <end position="286"/>
    </location>
</feature>
<protein>
    <recommendedName>
        <fullName evidence="4 17">NADH-ubiquinone oxidoreductase chain 2</fullName>
        <ecNumber evidence="3 17">7.1.1.2</ecNumber>
    </recommendedName>
</protein>
<feature type="transmembrane region" description="Helical" evidence="17">
    <location>
        <begin position="82"/>
        <end position="103"/>
    </location>
</feature>
<dbReference type="EC" id="7.1.1.2" evidence="3 17"/>
<comment type="catalytic activity">
    <reaction evidence="16 17">
        <text>a ubiquinone + NADH + 5 H(+)(in) = a ubiquinol + NAD(+) + 4 H(+)(out)</text>
        <dbReference type="Rhea" id="RHEA:29091"/>
        <dbReference type="Rhea" id="RHEA-COMP:9565"/>
        <dbReference type="Rhea" id="RHEA-COMP:9566"/>
        <dbReference type="ChEBI" id="CHEBI:15378"/>
        <dbReference type="ChEBI" id="CHEBI:16389"/>
        <dbReference type="ChEBI" id="CHEBI:17976"/>
        <dbReference type="ChEBI" id="CHEBI:57540"/>
        <dbReference type="ChEBI" id="CHEBI:57945"/>
        <dbReference type="EC" id="7.1.1.2"/>
    </reaction>
</comment>
<evidence type="ECO:0000256" key="7">
    <source>
        <dbReference type="ARBA" id="ARBA00022692"/>
    </source>
</evidence>
<evidence type="ECO:0000313" key="19">
    <source>
        <dbReference type="EMBL" id="QID02648.1"/>
    </source>
</evidence>
<evidence type="ECO:0000256" key="6">
    <source>
        <dbReference type="ARBA" id="ARBA00022660"/>
    </source>
</evidence>
<feature type="transmembrane region" description="Helical" evidence="17">
    <location>
        <begin position="192"/>
        <end position="219"/>
    </location>
</feature>
<gene>
    <name evidence="19" type="primary">ND2</name>
</gene>
<dbReference type="InterPro" id="IPR003917">
    <property type="entry name" value="NADH_UbQ_OxRdtase_chain2"/>
</dbReference>
<keyword evidence="6 17" id="KW-0679">Respiratory chain</keyword>
<keyword evidence="15 17" id="KW-0472">Membrane</keyword>
<reference evidence="19" key="1">
    <citation type="submission" date="2019-09" db="EMBL/GenBank/DDBJ databases">
        <title>Unorthodox features in two venerid bivalves with doubly uniparental inheritance of mitochondria.</title>
        <authorList>
            <person name="Capt C."/>
            <person name="Bouvet K."/>
            <person name="Guerra D."/>
            <person name="Robicheau B.M."/>
            <person name="Stewart D.T."/>
            <person name="Pante E."/>
            <person name="Breton S."/>
        </authorList>
    </citation>
    <scope>NUCLEOTIDE SEQUENCE</scope>
</reference>
<evidence type="ECO:0000256" key="14">
    <source>
        <dbReference type="ARBA" id="ARBA00023128"/>
    </source>
</evidence>
<dbReference type="InterPro" id="IPR001750">
    <property type="entry name" value="ND/Mrp_TM"/>
</dbReference>
<accession>A0A6H2U253</accession>
<dbReference type="GO" id="GO:0006120">
    <property type="term" value="P:mitochondrial electron transport, NADH to ubiquinone"/>
    <property type="evidence" value="ECO:0007669"/>
    <property type="project" value="InterPro"/>
</dbReference>
<evidence type="ECO:0000256" key="10">
    <source>
        <dbReference type="ARBA" id="ARBA00022982"/>
    </source>
</evidence>